<dbReference type="SUPFAM" id="SSF55469">
    <property type="entry name" value="FMN-dependent nitroreductase-like"/>
    <property type="match status" value="1"/>
</dbReference>
<dbReference type="InterPro" id="IPR029479">
    <property type="entry name" value="Nitroreductase"/>
</dbReference>
<dbReference type="EC" id="1.5.1.38" evidence="7"/>
<dbReference type="InterPro" id="IPR000415">
    <property type="entry name" value="Nitroreductase-like"/>
</dbReference>
<dbReference type="OrthoDB" id="3181400at2"/>
<protein>
    <submittedName>
        <fullName evidence="7">FMN reductase (NADPH)</fullName>
        <ecNumber evidence="7">1.5.1.38</ecNumber>
    </submittedName>
</protein>
<feature type="domain" description="Nitroreductase" evidence="6">
    <location>
        <begin position="10"/>
        <end position="159"/>
    </location>
</feature>
<dbReference type="EMBL" id="UHIC01000001">
    <property type="protein sequence ID" value="SUO96409.1"/>
    <property type="molecule type" value="Genomic_DNA"/>
</dbReference>
<keyword evidence="8" id="KW-1185">Reference proteome</keyword>
<comment type="similarity">
    <text evidence="1 5">Belongs to the flavin oxidoreductase frp family.</text>
</comment>
<name>A0A380MUY9_9GAMM</name>
<evidence type="ECO:0000313" key="7">
    <source>
        <dbReference type="EMBL" id="SUO96409.1"/>
    </source>
</evidence>
<evidence type="ECO:0000256" key="1">
    <source>
        <dbReference type="ARBA" id="ARBA00008366"/>
    </source>
</evidence>
<reference evidence="7 8" key="1">
    <citation type="submission" date="2018-06" db="EMBL/GenBank/DDBJ databases">
        <authorList>
            <consortium name="Pathogen Informatics"/>
            <person name="Doyle S."/>
        </authorList>
    </citation>
    <scope>NUCLEOTIDE SEQUENCE [LARGE SCALE GENOMIC DNA]</scope>
    <source>
        <strain evidence="7 8">NCTC13337</strain>
    </source>
</reference>
<dbReference type="Proteomes" id="UP000254601">
    <property type="component" value="Unassembled WGS sequence"/>
</dbReference>
<gene>
    <name evidence="7" type="primary">nfrA1</name>
    <name evidence="7" type="ORF">NCTC13337_01848</name>
</gene>
<evidence type="ECO:0000256" key="5">
    <source>
        <dbReference type="PIRNR" id="PIRNR005426"/>
    </source>
</evidence>
<keyword evidence="2 5" id="KW-0285">Flavoprotein</keyword>
<organism evidence="7 8">
    <name type="scientific">Suttonella ornithocola</name>
    <dbReference type="NCBI Taxonomy" id="279832"/>
    <lineage>
        <taxon>Bacteria</taxon>
        <taxon>Pseudomonadati</taxon>
        <taxon>Pseudomonadota</taxon>
        <taxon>Gammaproteobacteria</taxon>
        <taxon>Cardiobacteriales</taxon>
        <taxon>Cardiobacteriaceae</taxon>
        <taxon>Suttonella</taxon>
    </lineage>
</organism>
<evidence type="ECO:0000256" key="2">
    <source>
        <dbReference type="ARBA" id="ARBA00022630"/>
    </source>
</evidence>
<dbReference type="InterPro" id="IPR016446">
    <property type="entry name" value="Flavin_OxRdtase_Frp"/>
</dbReference>
<dbReference type="CDD" id="cd02146">
    <property type="entry name" value="NfsA-like"/>
    <property type="match status" value="1"/>
</dbReference>
<evidence type="ECO:0000259" key="6">
    <source>
        <dbReference type="Pfam" id="PF00881"/>
    </source>
</evidence>
<dbReference type="GO" id="GO:0052873">
    <property type="term" value="F:FMN reductase (NADPH) activity"/>
    <property type="evidence" value="ECO:0007669"/>
    <property type="project" value="UniProtKB-EC"/>
</dbReference>
<evidence type="ECO:0000313" key="8">
    <source>
        <dbReference type="Proteomes" id="UP000254601"/>
    </source>
</evidence>
<keyword evidence="4 5" id="KW-0560">Oxidoreductase</keyword>
<dbReference type="AlphaFoldDB" id="A0A380MUY9"/>
<dbReference type="Gene3D" id="3.40.109.10">
    <property type="entry name" value="NADH Oxidase"/>
    <property type="match status" value="1"/>
</dbReference>
<proteinExistence type="inferred from homology"/>
<dbReference type="Pfam" id="PF00881">
    <property type="entry name" value="Nitroreductase"/>
    <property type="match status" value="1"/>
</dbReference>
<dbReference type="PANTHER" id="PTHR43425">
    <property type="entry name" value="OXYGEN-INSENSITIVE NADPH NITROREDUCTASE"/>
    <property type="match status" value="1"/>
</dbReference>
<dbReference type="RefSeq" id="WP_072576276.1">
    <property type="nucleotide sequence ID" value="NZ_LWHB01000061.1"/>
</dbReference>
<dbReference type="PANTHER" id="PTHR43425:SF3">
    <property type="entry name" value="NADPH-DEPENDENT OXIDOREDUCTASE"/>
    <property type="match status" value="1"/>
</dbReference>
<dbReference type="PIRSF" id="PIRSF005426">
    <property type="entry name" value="Frp"/>
    <property type="match status" value="1"/>
</dbReference>
<keyword evidence="3 5" id="KW-0288">FMN</keyword>
<keyword evidence="5" id="KW-0521">NADP</keyword>
<evidence type="ECO:0000256" key="4">
    <source>
        <dbReference type="ARBA" id="ARBA00023002"/>
    </source>
</evidence>
<evidence type="ECO:0000256" key="3">
    <source>
        <dbReference type="ARBA" id="ARBA00022643"/>
    </source>
</evidence>
<sequence>MTPVIEQLLHHHSVRHFAQRPLDEQTIHTLITAAQAAPTSHYLQAYRFLGITEPQLKKAIADICGQSHVENNGHLFIVLADLSRPAMLMPGIETLGSTENLLVATIDAALAAQNLTVAAKSLGLGCCYLGSIRNNTQALIELLHLPPYVYPLFGIAVGYPENDHASTKPRLPFQEIYQENAYDAQNFQQNMTKYDQTVADYYHSRQQNARTDHWSEQLCRYFSTPRRLDVHDTLQQQGYLKQ</sequence>
<accession>A0A380MUY9</accession>